<dbReference type="InterPro" id="IPR013144">
    <property type="entry name" value="CRA_dom"/>
</dbReference>
<evidence type="ECO:0000256" key="6">
    <source>
        <dbReference type="PROSITE-ProRule" id="PRU01215"/>
    </source>
</evidence>
<dbReference type="InterPro" id="IPR013083">
    <property type="entry name" value="Znf_RING/FYVE/PHD"/>
</dbReference>
<dbReference type="InterPro" id="IPR044063">
    <property type="entry name" value="ZF_RING_GID"/>
</dbReference>
<comment type="subcellular location">
    <subcellularLocation>
        <location evidence="1">Cytoplasm</location>
    </subcellularLocation>
</comment>
<protein>
    <submittedName>
        <fullName evidence="9">E3 ubiquitin-protein ligase RMND5A</fullName>
    </submittedName>
</protein>
<dbReference type="PROSITE" id="PS50897">
    <property type="entry name" value="CTLH"/>
    <property type="match status" value="1"/>
</dbReference>
<dbReference type="Pfam" id="PF13445">
    <property type="entry name" value="zf-RING_UBOX"/>
    <property type="match status" value="1"/>
</dbReference>
<evidence type="ECO:0000256" key="4">
    <source>
        <dbReference type="ARBA" id="ARBA00022771"/>
    </source>
</evidence>
<evidence type="ECO:0000256" key="2">
    <source>
        <dbReference type="ARBA" id="ARBA00022490"/>
    </source>
</evidence>
<evidence type="ECO:0000313" key="10">
    <source>
        <dbReference type="Proteomes" id="UP000825002"/>
    </source>
</evidence>
<dbReference type="PROSITE" id="PS51867">
    <property type="entry name" value="ZF_RING_GID"/>
    <property type="match status" value="1"/>
</dbReference>
<dbReference type="InterPro" id="IPR024964">
    <property type="entry name" value="CTLH/CRA"/>
</dbReference>
<evidence type="ECO:0000256" key="1">
    <source>
        <dbReference type="ARBA" id="ARBA00004496"/>
    </source>
</evidence>
<comment type="caution">
    <text evidence="9">The sequence shown here is derived from an EMBL/GenBank/DDBJ whole genome shotgun (WGS) entry which is preliminary data.</text>
</comment>
<keyword evidence="10" id="KW-1185">Reference proteome</keyword>
<dbReference type="SMART" id="SM00757">
    <property type="entry name" value="CRA"/>
    <property type="match status" value="1"/>
</dbReference>
<dbReference type="InterPro" id="IPR006594">
    <property type="entry name" value="LisH"/>
</dbReference>
<organism evidence="9 10">
    <name type="scientific">Fragariocoptes setiger</name>
    <dbReference type="NCBI Taxonomy" id="1670756"/>
    <lineage>
        <taxon>Eukaryota</taxon>
        <taxon>Metazoa</taxon>
        <taxon>Ecdysozoa</taxon>
        <taxon>Arthropoda</taxon>
        <taxon>Chelicerata</taxon>
        <taxon>Arachnida</taxon>
        <taxon>Acari</taxon>
        <taxon>Acariformes</taxon>
        <taxon>Trombidiformes</taxon>
        <taxon>Prostigmata</taxon>
        <taxon>Eupodina</taxon>
        <taxon>Eriophyoidea</taxon>
        <taxon>Phytoptidae</taxon>
        <taxon>Fragariocoptes</taxon>
    </lineage>
</organism>
<dbReference type="PROSITE" id="PS50896">
    <property type="entry name" value="LISH"/>
    <property type="match status" value="1"/>
</dbReference>
<proteinExistence type="predicted"/>
<name>A0ABQ7SBR5_9ACAR</name>
<dbReference type="EMBL" id="JAIFTH010000070">
    <property type="protein sequence ID" value="KAG9510827.1"/>
    <property type="molecule type" value="Genomic_DNA"/>
</dbReference>
<keyword evidence="3" id="KW-0479">Metal-binding</keyword>
<dbReference type="Gene3D" id="3.30.40.10">
    <property type="entry name" value="Zinc/RING finger domain, C3HC4 (zinc finger)"/>
    <property type="match status" value="1"/>
</dbReference>
<dbReference type="Pfam" id="PF10607">
    <property type="entry name" value="CTLH"/>
    <property type="match status" value="1"/>
</dbReference>
<evidence type="ECO:0000256" key="3">
    <source>
        <dbReference type="ARBA" id="ARBA00022723"/>
    </source>
</evidence>
<feature type="domain" description="CTLH" evidence="7">
    <location>
        <begin position="264"/>
        <end position="321"/>
    </location>
</feature>
<feature type="domain" description="RING-Gid-type" evidence="8">
    <location>
        <begin position="448"/>
        <end position="492"/>
    </location>
</feature>
<sequence length="506" mass="57032">MEAIASVEKEVDRVLELFERSRRVSNESIDGLIREIDNLKRDLLSNSSDPQTGAKCAAIHQTFRNIRQTCSKVVNHHRDLHKPVGIVGKAIDKNFNSDYGCIADIGAKRNNLDSNAISSNQLESSATNLMNTHRFYHSSSQSHPHGNSNYPIYHNTMSMVNNGHHQMAIHSVLTNAGSYPTGNNLNNLIMINGYDRSYNKTDTNSSTLESEKRELTNGLFDTAQNVEMINQVIIEHFLRNGMIEIADELSREAKLDIPNTQKTQFIELNMILDSLKRRDLGPALMWATKHQEKLHEMGSSLLFKLHRLAIIELLRQGVTKQAEIVYYARNSLQNLGARHEKDIQHLMGALLYLNSGIEQSPYSYLLDDVNWGEIMEIFRRDACSLLGLSVESPLSVTIDAGCVALPALLNINQMMQKQKVTNIWQSRDELPVEIDLGKKLHFHSTFACPILRQQSTESNPPVRLICGHVISQDALHKLTQTTNSSKLKCPYCPVEQGISDAKVIHF</sequence>
<dbReference type="InterPro" id="IPR027370">
    <property type="entry name" value="Znf-RING_euk"/>
</dbReference>
<reference evidence="9 10" key="1">
    <citation type="submission" date="2020-10" db="EMBL/GenBank/DDBJ databases">
        <authorList>
            <person name="Klimov P.B."/>
            <person name="Dyachkov S.M."/>
            <person name="Chetverikov P.E."/>
        </authorList>
    </citation>
    <scope>NUCLEOTIDE SEQUENCE [LARGE SCALE GENOMIC DNA]</scope>
    <source>
        <strain evidence="9">BMOC 18-1129-001#AD2665</strain>
        <tissue evidence="9">Entire mites</tissue>
    </source>
</reference>
<dbReference type="PANTHER" id="PTHR12170:SF3">
    <property type="entry name" value="GH10162P"/>
    <property type="match status" value="1"/>
</dbReference>
<keyword evidence="4 6" id="KW-0863">Zinc-finger</keyword>
<evidence type="ECO:0000313" key="9">
    <source>
        <dbReference type="EMBL" id="KAG9510827.1"/>
    </source>
</evidence>
<keyword evidence="5" id="KW-0862">Zinc</keyword>
<dbReference type="SUPFAM" id="SSF57850">
    <property type="entry name" value="RING/U-box"/>
    <property type="match status" value="1"/>
</dbReference>
<dbReference type="SMART" id="SM00668">
    <property type="entry name" value="CTLH"/>
    <property type="match status" value="1"/>
</dbReference>
<feature type="zinc finger region" description="RING-Gid-type" evidence="6">
    <location>
        <begin position="448"/>
        <end position="492"/>
    </location>
</feature>
<evidence type="ECO:0000259" key="7">
    <source>
        <dbReference type="PROSITE" id="PS50897"/>
    </source>
</evidence>
<dbReference type="InterPro" id="IPR006595">
    <property type="entry name" value="CTLH_C"/>
</dbReference>
<evidence type="ECO:0000259" key="8">
    <source>
        <dbReference type="PROSITE" id="PS51867"/>
    </source>
</evidence>
<dbReference type="PANTHER" id="PTHR12170">
    <property type="entry name" value="MACROPHAGE ERYTHROBLAST ATTACHER-RELATED"/>
    <property type="match status" value="1"/>
</dbReference>
<dbReference type="InterPro" id="IPR045098">
    <property type="entry name" value="Fyv10_fam"/>
</dbReference>
<accession>A0ABQ7SBR5</accession>
<evidence type="ECO:0000256" key="5">
    <source>
        <dbReference type="ARBA" id="ARBA00022833"/>
    </source>
</evidence>
<keyword evidence="2" id="KW-0963">Cytoplasm</keyword>
<dbReference type="Proteomes" id="UP000825002">
    <property type="component" value="Unassembled WGS sequence"/>
</dbReference>
<gene>
    <name evidence="9" type="primary">rmnd5a</name>
    <name evidence="9" type="ORF">GZH46_00612</name>
</gene>